<comment type="caution">
    <text evidence="1">The sequence shown here is derived from an EMBL/GenBank/DDBJ whole genome shotgun (WGS) entry which is preliminary data.</text>
</comment>
<dbReference type="RefSeq" id="WP_195191162.1">
    <property type="nucleotide sequence ID" value="NZ_JADMUL010000011.1"/>
</dbReference>
<gene>
    <name evidence="1" type="ORF">POG00_04595</name>
</gene>
<organism evidence="1 2">
    <name type="scientific">Faecalitalea cylindroides</name>
    <dbReference type="NCBI Taxonomy" id="39483"/>
    <lineage>
        <taxon>Bacteria</taxon>
        <taxon>Bacillati</taxon>
        <taxon>Bacillota</taxon>
        <taxon>Erysipelotrichia</taxon>
        <taxon>Erysipelotrichales</taxon>
        <taxon>Erysipelotrichaceae</taxon>
        <taxon>Faecalitalea</taxon>
    </lineage>
</organism>
<name>A0AAW6FS22_9FIRM</name>
<dbReference type="Proteomes" id="UP001220658">
    <property type="component" value="Unassembled WGS sequence"/>
</dbReference>
<accession>A0AAW6FS22</accession>
<protein>
    <submittedName>
        <fullName evidence="1">Uncharacterized protein</fullName>
    </submittedName>
</protein>
<dbReference type="EMBL" id="JAQNCK010000009">
    <property type="protein sequence ID" value="MDC0827987.1"/>
    <property type="molecule type" value="Genomic_DNA"/>
</dbReference>
<sequence length="102" mass="12181">MMIGNIKHLESIQDKWNEEYNRLFQLQEKHCNHPEDFTAEQLVLYQMQYIDSMRLDFREVIREFSNTLQKLSSNQKVVLDDVIEDVEKKISEMEEKGDNNAG</sequence>
<evidence type="ECO:0000313" key="1">
    <source>
        <dbReference type="EMBL" id="MDC0827987.1"/>
    </source>
</evidence>
<reference evidence="1" key="1">
    <citation type="submission" date="2023-01" db="EMBL/GenBank/DDBJ databases">
        <title>Human gut microbiome strain richness.</title>
        <authorList>
            <person name="Chen-Liaw A."/>
        </authorList>
    </citation>
    <scope>NUCLEOTIDE SEQUENCE</scope>
    <source>
        <strain evidence="1">D55st1_G4_D55t1_190419</strain>
    </source>
</reference>
<evidence type="ECO:0000313" key="2">
    <source>
        <dbReference type="Proteomes" id="UP001220658"/>
    </source>
</evidence>
<dbReference type="AlphaFoldDB" id="A0AAW6FS22"/>
<proteinExistence type="predicted"/>